<evidence type="ECO:0000313" key="2">
    <source>
        <dbReference type="Proteomes" id="UP000634136"/>
    </source>
</evidence>
<comment type="caution">
    <text evidence="1">The sequence shown here is derived from an EMBL/GenBank/DDBJ whole genome shotgun (WGS) entry which is preliminary data.</text>
</comment>
<gene>
    <name evidence="1" type="ORF">G2W53_000664</name>
</gene>
<sequence length="32" mass="3687">MALHCTCELLEDLKEDGNDQRRAVLELQKLDS</sequence>
<reference evidence="1" key="1">
    <citation type="submission" date="2020-09" db="EMBL/GenBank/DDBJ databases">
        <title>Genome-Enabled Discovery of Anthraquinone Biosynthesis in Senna tora.</title>
        <authorList>
            <person name="Kang S.-H."/>
            <person name="Pandey R.P."/>
            <person name="Lee C.-M."/>
            <person name="Sim J.-S."/>
            <person name="Jeong J.-T."/>
            <person name="Choi B.-S."/>
            <person name="Jung M."/>
            <person name="Ginzburg D."/>
            <person name="Zhao K."/>
            <person name="Won S.Y."/>
            <person name="Oh T.-J."/>
            <person name="Yu Y."/>
            <person name="Kim N.-H."/>
            <person name="Lee O.R."/>
            <person name="Lee T.-H."/>
            <person name="Bashyal P."/>
            <person name="Kim T.-S."/>
            <person name="Lee W.-H."/>
            <person name="Kawkins C."/>
            <person name="Kim C.-K."/>
            <person name="Kim J.S."/>
            <person name="Ahn B.O."/>
            <person name="Rhee S.Y."/>
            <person name="Sohng J.K."/>
        </authorList>
    </citation>
    <scope>NUCLEOTIDE SEQUENCE</scope>
    <source>
        <tissue evidence="1">Leaf</tissue>
    </source>
</reference>
<keyword evidence="2" id="KW-1185">Reference proteome</keyword>
<dbReference type="EMBL" id="JAAIUW010000001">
    <property type="protein sequence ID" value="KAF7843759.1"/>
    <property type="molecule type" value="Genomic_DNA"/>
</dbReference>
<organism evidence="1 2">
    <name type="scientific">Senna tora</name>
    <dbReference type="NCBI Taxonomy" id="362788"/>
    <lineage>
        <taxon>Eukaryota</taxon>
        <taxon>Viridiplantae</taxon>
        <taxon>Streptophyta</taxon>
        <taxon>Embryophyta</taxon>
        <taxon>Tracheophyta</taxon>
        <taxon>Spermatophyta</taxon>
        <taxon>Magnoliopsida</taxon>
        <taxon>eudicotyledons</taxon>
        <taxon>Gunneridae</taxon>
        <taxon>Pentapetalae</taxon>
        <taxon>rosids</taxon>
        <taxon>fabids</taxon>
        <taxon>Fabales</taxon>
        <taxon>Fabaceae</taxon>
        <taxon>Caesalpinioideae</taxon>
        <taxon>Cassia clade</taxon>
        <taxon>Senna</taxon>
    </lineage>
</organism>
<evidence type="ECO:0000313" key="1">
    <source>
        <dbReference type="EMBL" id="KAF7843759.1"/>
    </source>
</evidence>
<accession>A0A834XEC5</accession>
<dbReference type="AlphaFoldDB" id="A0A834XEC5"/>
<protein>
    <submittedName>
        <fullName evidence="1">Uncharacterized protein</fullName>
    </submittedName>
</protein>
<name>A0A834XEC5_9FABA</name>
<dbReference type="Proteomes" id="UP000634136">
    <property type="component" value="Unassembled WGS sequence"/>
</dbReference>
<proteinExistence type="predicted"/>